<dbReference type="Pfam" id="PF00326">
    <property type="entry name" value="Peptidase_S9"/>
    <property type="match status" value="1"/>
</dbReference>
<keyword evidence="2" id="KW-0732">Signal</keyword>
<dbReference type="InterPro" id="IPR001375">
    <property type="entry name" value="Peptidase_S9_cat"/>
</dbReference>
<feature type="transmembrane region" description="Helical" evidence="1">
    <location>
        <begin position="389"/>
        <end position="413"/>
    </location>
</feature>
<dbReference type="eggNOG" id="COG1073">
    <property type="taxonomic scope" value="Bacteria"/>
</dbReference>
<feature type="transmembrane region" description="Helical" evidence="1">
    <location>
        <begin position="353"/>
        <end position="377"/>
    </location>
</feature>
<keyword evidence="1" id="KW-0472">Membrane</keyword>
<evidence type="ECO:0000313" key="4">
    <source>
        <dbReference type="EMBL" id="KHD78058.1"/>
    </source>
</evidence>
<gene>
    <name evidence="4" type="ORF">MB27_07485</name>
</gene>
<reference evidence="4 5" key="1">
    <citation type="submission" date="2014-10" db="EMBL/GenBank/DDBJ databases">
        <title>Draft genome sequence of Actinoplanes utahensis NRRL 12052.</title>
        <authorList>
            <person name="Velasco-Bucheli B."/>
            <person name="del Cerro C."/>
            <person name="Hormigo D."/>
            <person name="Garcia J.L."/>
            <person name="Acebal C."/>
            <person name="Arroyo M."/>
            <person name="de la Mata I."/>
        </authorList>
    </citation>
    <scope>NUCLEOTIDE SEQUENCE [LARGE SCALE GENOMIC DNA]</scope>
    <source>
        <strain evidence="4 5">NRRL 12052</strain>
    </source>
</reference>
<dbReference type="GO" id="GO:0006508">
    <property type="term" value="P:proteolysis"/>
    <property type="evidence" value="ECO:0007669"/>
    <property type="project" value="InterPro"/>
</dbReference>
<feature type="transmembrane region" description="Helical" evidence="1">
    <location>
        <begin position="425"/>
        <end position="444"/>
    </location>
</feature>
<feature type="chain" id="PRO_5002021965" description="Peptidase S9 prolyl oligopeptidase catalytic domain-containing protein" evidence="2">
    <location>
        <begin position="20"/>
        <end position="445"/>
    </location>
</feature>
<dbReference type="Proteomes" id="UP000054537">
    <property type="component" value="Unassembled WGS sequence"/>
</dbReference>
<proteinExistence type="predicted"/>
<dbReference type="PANTHER" id="PTHR43265:SF1">
    <property type="entry name" value="ESTERASE ESTD"/>
    <property type="match status" value="1"/>
</dbReference>
<dbReference type="AlphaFoldDB" id="A0A0A6USU4"/>
<dbReference type="Gene3D" id="3.40.50.1820">
    <property type="entry name" value="alpha/beta hydrolase"/>
    <property type="match status" value="1"/>
</dbReference>
<name>A0A0A6USU4_ACTUT</name>
<feature type="domain" description="Peptidase S9 prolyl oligopeptidase catalytic" evidence="3">
    <location>
        <begin position="111"/>
        <end position="269"/>
    </location>
</feature>
<comment type="caution">
    <text evidence="4">The sequence shown here is derived from an EMBL/GenBank/DDBJ whole genome shotgun (WGS) entry which is preliminary data.</text>
</comment>
<dbReference type="SUPFAM" id="SSF53474">
    <property type="entry name" value="alpha/beta-Hydrolases"/>
    <property type="match status" value="1"/>
</dbReference>
<dbReference type="STRING" id="1869.MB27_07485"/>
<dbReference type="EMBL" id="JRTT01000007">
    <property type="protein sequence ID" value="KHD78058.1"/>
    <property type="molecule type" value="Genomic_DNA"/>
</dbReference>
<keyword evidence="5" id="KW-1185">Reference proteome</keyword>
<keyword evidence="1" id="KW-1133">Transmembrane helix</keyword>
<feature type="transmembrane region" description="Helical" evidence="1">
    <location>
        <begin position="320"/>
        <end position="341"/>
    </location>
</feature>
<dbReference type="InterPro" id="IPR029058">
    <property type="entry name" value="AB_hydrolase_fold"/>
</dbReference>
<evidence type="ECO:0000259" key="3">
    <source>
        <dbReference type="Pfam" id="PF00326"/>
    </source>
</evidence>
<keyword evidence="1" id="KW-0812">Transmembrane</keyword>
<evidence type="ECO:0000313" key="5">
    <source>
        <dbReference type="Proteomes" id="UP000054537"/>
    </source>
</evidence>
<dbReference type="PANTHER" id="PTHR43265">
    <property type="entry name" value="ESTERASE ESTD"/>
    <property type="match status" value="1"/>
</dbReference>
<dbReference type="GO" id="GO:0008236">
    <property type="term" value="F:serine-type peptidase activity"/>
    <property type="evidence" value="ECO:0007669"/>
    <property type="project" value="InterPro"/>
</dbReference>
<dbReference type="InterPro" id="IPR053145">
    <property type="entry name" value="AB_hydrolase_Est10"/>
</dbReference>
<feature type="signal peptide" evidence="2">
    <location>
        <begin position="1"/>
        <end position="19"/>
    </location>
</feature>
<dbReference type="GO" id="GO:0052689">
    <property type="term" value="F:carboxylic ester hydrolase activity"/>
    <property type="evidence" value="ECO:0007669"/>
    <property type="project" value="TreeGrafter"/>
</dbReference>
<evidence type="ECO:0000256" key="2">
    <source>
        <dbReference type="SAM" id="SignalP"/>
    </source>
</evidence>
<protein>
    <recommendedName>
        <fullName evidence="3">Peptidase S9 prolyl oligopeptidase catalytic domain-containing protein</fullName>
    </recommendedName>
</protein>
<evidence type="ECO:0000256" key="1">
    <source>
        <dbReference type="SAM" id="Phobius"/>
    </source>
</evidence>
<dbReference type="OrthoDB" id="5902829at2"/>
<organism evidence="4 5">
    <name type="scientific">Actinoplanes utahensis</name>
    <dbReference type="NCBI Taxonomy" id="1869"/>
    <lineage>
        <taxon>Bacteria</taxon>
        <taxon>Bacillati</taxon>
        <taxon>Actinomycetota</taxon>
        <taxon>Actinomycetes</taxon>
        <taxon>Micromonosporales</taxon>
        <taxon>Micromonosporaceae</taxon>
        <taxon>Actinoplanes</taxon>
    </lineage>
</organism>
<sequence length="445" mass="46797">MVTAVLVALAVTAPAPAHADTTTGTGDVIATAVDFTGAGGVTLHGTVLTPATPAGPARRPAIVMLEGAGNRGRDYLMPEARAYARHGITTLVYDKRTDGYSMLDRDYGLLADDALAGLRMLRSRPDVDPERAGLWGLSEGAFVAPIAANRSDDVKFLITVGAVGVTPAEQTAWAYGTYLRHAGVGGSLPDTMRGVTVRTAIGAGIFSESGFDPVPHWERVRQPVLAQWGRLDRDAVPGESSRLIRGALERGGNTRHTVRIVDGVNHNLHRTADDGFDRLPGLPAGYGDVEARWIADPAPGTVPAGDFGAEPAAPAIGDPAWYESPVILLVALLAMVAALIIRPRVRGLRAARWLAVLGPVTVAGTLLYLLALLATAAKVTGPVLLGRPVVWLVLQALACATVAATVAVGYHLLRHRPAQRIRPGLLLAAGLLFIPWAVQWGLLIP</sequence>
<accession>A0A0A6USU4</accession>